<keyword evidence="3" id="KW-0328">Glycosyltransferase</keyword>
<accession>A0ABX8LBB1</accession>
<dbReference type="InterPro" id="IPR026461">
    <property type="entry name" value="Trfase_2_rSAM/seldom_assoc"/>
</dbReference>
<keyword evidence="4" id="KW-0808">Transferase</keyword>
<proteinExistence type="predicted"/>
<keyword evidence="5" id="KW-0472">Membrane</keyword>
<dbReference type="Pfam" id="PF00535">
    <property type="entry name" value="Glycos_transf_2"/>
    <property type="match status" value="1"/>
</dbReference>
<comment type="subcellular location">
    <subcellularLocation>
        <location evidence="1">Cell membrane</location>
    </subcellularLocation>
</comment>
<evidence type="ECO:0000259" key="6">
    <source>
        <dbReference type="Pfam" id="PF00535"/>
    </source>
</evidence>
<sequence length="352" mass="38922">MPFDVSPELSVVVPVYNEEGNVAPFLAALSRQQGVSLEVILSDGASSDRTVHIAREECGKLPFPLTVIEGAKGRGGQLNRGVEAARAATLLFLHIDSAFEDPLALRKGVDALEEALPAGERVAGRFALRFGFPGSAPLPYRFYGAKAALDRPGCTHGDQGFLIRRDFFAQIGPYDTSLPLMEDTFLAERVRREGRWLLLPASITTSPRRFLAEGLLPRQTLNAILMNLAHIRQLSLIRGLQASYRSQDATARLKLKPFLVALHQAIGGLDAGERRRLWWRTGAYVRGNAWQIAFFLDVVTGGIREEGRGGRVLHLYDRFLARLIDNRGGDLAAALLTWLWFRLTLLVARDRG</sequence>
<evidence type="ECO:0000256" key="1">
    <source>
        <dbReference type="ARBA" id="ARBA00004236"/>
    </source>
</evidence>
<dbReference type="Proteomes" id="UP000683559">
    <property type="component" value="Chromosome"/>
</dbReference>
<evidence type="ECO:0000313" key="8">
    <source>
        <dbReference type="Proteomes" id="UP000683559"/>
    </source>
</evidence>
<dbReference type="RefSeq" id="WP_217285985.1">
    <property type="nucleotide sequence ID" value="NZ_CP077683.1"/>
</dbReference>
<dbReference type="InterPro" id="IPR001173">
    <property type="entry name" value="Glyco_trans_2-like"/>
</dbReference>
<evidence type="ECO:0000256" key="2">
    <source>
        <dbReference type="ARBA" id="ARBA00022475"/>
    </source>
</evidence>
<dbReference type="PANTHER" id="PTHR43646:SF2">
    <property type="entry name" value="GLYCOSYLTRANSFERASE 2-LIKE DOMAIN-CONTAINING PROTEIN"/>
    <property type="match status" value="1"/>
</dbReference>
<name>A0ABX8LBB1_9BACT</name>
<gene>
    <name evidence="7" type="ORF">KP001_12600</name>
</gene>
<reference evidence="7 8" key="1">
    <citation type="submission" date="2021-06" db="EMBL/GenBank/DDBJ databases">
        <title>Gemonas diversity in paddy soil.</title>
        <authorList>
            <person name="Liu G."/>
        </authorList>
    </citation>
    <scope>NUCLEOTIDE SEQUENCE [LARGE SCALE GENOMIC DNA]</scope>
    <source>
        <strain evidence="7 8">RG2</strain>
    </source>
</reference>
<dbReference type="EMBL" id="CP077683">
    <property type="protein sequence ID" value="QXE89298.1"/>
    <property type="molecule type" value="Genomic_DNA"/>
</dbReference>
<protein>
    <submittedName>
        <fullName evidence="7">TIGR04283 family arsenosugar biosynthesis glycosyltransferase</fullName>
    </submittedName>
</protein>
<evidence type="ECO:0000256" key="5">
    <source>
        <dbReference type="ARBA" id="ARBA00023136"/>
    </source>
</evidence>
<evidence type="ECO:0000313" key="7">
    <source>
        <dbReference type="EMBL" id="QXE89298.1"/>
    </source>
</evidence>
<evidence type="ECO:0000256" key="4">
    <source>
        <dbReference type="ARBA" id="ARBA00022679"/>
    </source>
</evidence>
<dbReference type="PANTHER" id="PTHR43646">
    <property type="entry name" value="GLYCOSYLTRANSFERASE"/>
    <property type="match status" value="1"/>
</dbReference>
<keyword evidence="8" id="KW-1185">Reference proteome</keyword>
<keyword evidence="2" id="KW-1003">Cell membrane</keyword>
<organism evidence="7 8">
    <name type="scientific">Geomonas subterranea</name>
    <dbReference type="NCBI Taxonomy" id="2847989"/>
    <lineage>
        <taxon>Bacteria</taxon>
        <taxon>Pseudomonadati</taxon>
        <taxon>Thermodesulfobacteriota</taxon>
        <taxon>Desulfuromonadia</taxon>
        <taxon>Geobacterales</taxon>
        <taxon>Geobacteraceae</taxon>
        <taxon>Geomonas</taxon>
    </lineage>
</organism>
<dbReference type="NCBIfam" id="TIGR04283">
    <property type="entry name" value="glyco_like_mftF"/>
    <property type="match status" value="1"/>
</dbReference>
<feature type="domain" description="Glycosyltransferase 2-like" evidence="6">
    <location>
        <begin position="10"/>
        <end position="168"/>
    </location>
</feature>
<evidence type="ECO:0000256" key="3">
    <source>
        <dbReference type="ARBA" id="ARBA00022676"/>
    </source>
</evidence>